<keyword evidence="2" id="KW-1185">Reference proteome</keyword>
<dbReference type="AlphaFoldDB" id="A0A5C6CLQ9"/>
<protein>
    <recommendedName>
        <fullName evidence="3">SprT-like family protein</fullName>
    </recommendedName>
</protein>
<dbReference type="EMBL" id="SJPT01000003">
    <property type="protein sequence ID" value="TWU24251.1"/>
    <property type="molecule type" value="Genomic_DNA"/>
</dbReference>
<evidence type="ECO:0008006" key="3">
    <source>
        <dbReference type="Google" id="ProtNLM"/>
    </source>
</evidence>
<organism evidence="1 2">
    <name type="scientific">Novipirellula galeiformis</name>
    <dbReference type="NCBI Taxonomy" id="2528004"/>
    <lineage>
        <taxon>Bacteria</taxon>
        <taxon>Pseudomonadati</taxon>
        <taxon>Planctomycetota</taxon>
        <taxon>Planctomycetia</taxon>
        <taxon>Pirellulales</taxon>
        <taxon>Pirellulaceae</taxon>
        <taxon>Novipirellula</taxon>
    </lineage>
</organism>
<dbReference type="RefSeq" id="WP_146594470.1">
    <property type="nucleotide sequence ID" value="NZ_SJPT01000003.1"/>
</dbReference>
<gene>
    <name evidence="1" type="ORF">Pla52o_21770</name>
</gene>
<evidence type="ECO:0000313" key="2">
    <source>
        <dbReference type="Proteomes" id="UP000316304"/>
    </source>
</evidence>
<reference evidence="1 2" key="1">
    <citation type="submission" date="2019-02" db="EMBL/GenBank/DDBJ databases">
        <title>Deep-cultivation of Planctomycetes and their phenomic and genomic characterization uncovers novel biology.</title>
        <authorList>
            <person name="Wiegand S."/>
            <person name="Jogler M."/>
            <person name="Boedeker C."/>
            <person name="Pinto D."/>
            <person name="Vollmers J."/>
            <person name="Rivas-Marin E."/>
            <person name="Kohn T."/>
            <person name="Peeters S.H."/>
            <person name="Heuer A."/>
            <person name="Rast P."/>
            <person name="Oberbeckmann S."/>
            <person name="Bunk B."/>
            <person name="Jeske O."/>
            <person name="Meyerdierks A."/>
            <person name="Storesund J.E."/>
            <person name="Kallscheuer N."/>
            <person name="Luecker S."/>
            <person name="Lage O.M."/>
            <person name="Pohl T."/>
            <person name="Merkel B.J."/>
            <person name="Hornburger P."/>
            <person name="Mueller R.-W."/>
            <person name="Bruemmer F."/>
            <person name="Labrenz M."/>
            <person name="Spormann A.M."/>
            <person name="Op Den Camp H."/>
            <person name="Overmann J."/>
            <person name="Amann R."/>
            <person name="Jetten M.S.M."/>
            <person name="Mascher T."/>
            <person name="Medema M.H."/>
            <person name="Devos D.P."/>
            <person name="Kaster A.-K."/>
            <person name="Ovreas L."/>
            <person name="Rohde M."/>
            <person name="Galperin M.Y."/>
            <person name="Jogler C."/>
        </authorList>
    </citation>
    <scope>NUCLEOTIDE SEQUENCE [LARGE SCALE GENOMIC DNA]</scope>
    <source>
        <strain evidence="1 2">Pla52o</strain>
    </source>
</reference>
<name>A0A5C6CLQ9_9BACT</name>
<comment type="caution">
    <text evidence="1">The sequence shown here is derived from an EMBL/GenBank/DDBJ whole genome shotgun (WGS) entry which is preliminary data.</text>
</comment>
<evidence type="ECO:0000313" key="1">
    <source>
        <dbReference type="EMBL" id="TWU24251.1"/>
    </source>
</evidence>
<sequence length="129" mass="14792">MRFAAYLAPFTEHPRLQRRVIYVLERLPAEVQQDFLNDHRFQVTIDNYKPGVGWSFLMPPPGHTGDTSRCVVLRLKLADAPEPFAWYVIAHEFAHAYLRNGGWGEITDIEEAADAMAASWGFERPQPHV</sequence>
<accession>A0A5C6CLQ9</accession>
<proteinExistence type="predicted"/>
<dbReference type="OrthoDB" id="280558at2"/>
<dbReference type="Proteomes" id="UP000316304">
    <property type="component" value="Unassembled WGS sequence"/>
</dbReference>